<proteinExistence type="predicted"/>
<accession>A0A418Y0K0</accession>
<reference evidence="2 3" key="1">
    <citation type="submission" date="2018-09" db="EMBL/GenBank/DDBJ databases">
        <title>Alcanivorax profundi sp. nov., isolated from 1000 m-depth seawater of the Mariana Trench.</title>
        <authorList>
            <person name="Liu J."/>
        </authorList>
    </citation>
    <scope>NUCLEOTIDE SEQUENCE [LARGE SCALE GENOMIC DNA]</scope>
    <source>
        <strain evidence="2 3">MTEO17</strain>
    </source>
</reference>
<evidence type="ECO:0000313" key="2">
    <source>
        <dbReference type="EMBL" id="RJG18787.1"/>
    </source>
</evidence>
<comment type="caution">
    <text evidence="2">The sequence shown here is derived from an EMBL/GenBank/DDBJ whole genome shotgun (WGS) entry which is preliminary data.</text>
</comment>
<dbReference type="InterPro" id="IPR021329">
    <property type="entry name" value="DUF2938"/>
</dbReference>
<name>A0A418Y0K0_9GAMM</name>
<organism evidence="2 3">
    <name type="scientific">Alcanivorax profundi</name>
    <dbReference type="NCBI Taxonomy" id="2338368"/>
    <lineage>
        <taxon>Bacteria</taxon>
        <taxon>Pseudomonadati</taxon>
        <taxon>Pseudomonadota</taxon>
        <taxon>Gammaproteobacteria</taxon>
        <taxon>Oceanospirillales</taxon>
        <taxon>Alcanivoracaceae</taxon>
        <taxon>Alcanivorax</taxon>
    </lineage>
</organism>
<feature type="transmembrane region" description="Helical" evidence="1">
    <location>
        <begin position="138"/>
        <end position="158"/>
    </location>
</feature>
<feature type="transmembrane region" description="Helical" evidence="1">
    <location>
        <begin position="99"/>
        <end position="117"/>
    </location>
</feature>
<dbReference type="OrthoDB" id="9812539at2"/>
<dbReference type="EMBL" id="QYYA01000002">
    <property type="protein sequence ID" value="RJG18787.1"/>
    <property type="molecule type" value="Genomic_DNA"/>
</dbReference>
<feature type="transmembrane region" description="Helical" evidence="1">
    <location>
        <begin position="72"/>
        <end position="93"/>
    </location>
</feature>
<keyword evidence="1" id="KW-0472">Membrane</keyword>
<keyword evidence="3" id="KW-1185">Reference proteome</keyword>
<sequence length="163" mass="17398">MLDFLLNTAIVGLCATLVMDAWSWLRQPLLGVAPPNYALVGRWVRHMGNGQFRHPAIAQATAMPHEAITGWAVHYLVGLGFAGALLLLAGPGWLSHPTLWPALLFGLLSVAAPFLLMQPGMGAGLAARRTPNPRAARLQSLLTHTVFGAGLYLGGWVAHALTH</sequence>
<dbReference type="Proteomes" id="UP000283734">
    <property type="component" value="Unassembled WGS sequence"/>
</dbReference>
<dbReference type="AlphaFoldDB" id="A0A418Y0K0"/>
<evidence type="ECO:0000256" key="1">
    <source>
        <dbReference type="SAM" id="Phobius"/>
    </source>
</evidence>
<evidence type="ECO:0000313" key="3">
    <source>
        <dbReference type="Proteomes" id="UP000283734"/>
    </source>
</evidence>
<protein>
    <submittedName>
        <fullName evidence="2">DUF2938 domain-containing protein</fullName>
    </submittedName>
</protein>
<keyword evidence="1" id="KW-1133">Transmembrane helix</keyword>
<dbReference type="Pfam" id="PF11158">
    <property type="entry name" value="DUF2938"/>
    <property type="match status" value="1"/>
</dbReference>
<keyword evidence="1" id="KW-0812">Transmembrane</keyword>
<gene>
    <name evidence="2" type="ORF">D4A39_06860</name>
</gene>